<feature type="coiled-coil region" evidence="3">
    <location>
        <begin position="291"/>
        <end position="356"/>
    </location>
</feature>
<dbReference type="InterPro" id="IPR002558">
    <property type="entry name" value="ILWEQ_dom"/>
</dbReference>
<dbReference type="Proteomes" id="UP001165941">
    <property type="component" value="Unassembled WGS sequence"/>
</dbReference>
<comment type="caution">
    <text evidence="5">The sequence shown here is derived from an EMBL/GenBank/DDBJ whole genome shotgun (WGS) entry which is preliminary data.</text>
</comment>
<feature type="domain" description="I/LWEQ" evidence="4">
    <location>
        <begin position="121"/>
        <end position="361"/>
    </location>
</feature>
<reference evidence="5" key="1">
    <citation type="submission" date="2018-05" db="EMBL/GenBank/DDBJ databases">
        <authorList>
            <person name="Pedro S.L.S."/>
            <person name="Freitas R.C."/>
            <person name="Barreto A.S."/>
            <person name="Lima A.O.S."/>
        </authorList>
    </citation>
    <scope>NUCLEOTIDE SEQUENCE</scope>
    <source>
        <strain evidence="5">BP203</strain>
        <tissue evidence="5">Muscle</tissue>
    </source>
</reference>
<evidence type="ECO:0000256" key="2">
    <source>
        <dbReference type="ARBA" id="ARBA00022490"/>
    </source>
</evidence>
<dbReference type="PANTHER" id="PTHR19981:SF7">
    <property type="entry name" value="TALIN-1"/>
    <property type="match status" value="1"/>
</dbReference>
<organism evidence="5 6">
    <name type="scientific">Pontoporia blainvillei</name>
    <name type="common">Franciscana</name>
    <name type="synonym">Delphinus blainvillei</name>
    <dbReference type="NCBI Taxonomy" id="48723"/>
    <lineage>
        <taxon>Eukaryota</taxon>
        <taxon>Metazoa</taxon>
        <taxon>Chordata</taxon>
        <taxon>Craniata</taxon>
        <taxon>Vertebrata</taxon>
        <taxon>Euteleostomi</taxon>
        <taxon>Mammalia</taxon>
        <taxon>Eutheria</taxon>
        <taxon>Laurasiatheria</taxon>
        <taxon>Artiodactyla</taxon>
        <taxon>Whippomorpha</taxon>
        <taxon>Cetacea</taxon>
        <taxon>Odontoceti</taxon>
        <taxon>Pontoporiidae</taxon>
        <taxon>Pontoporia</taxon>
    </lineage>
</organism>
<evidence type="ECO:0000313" key="6">
    <source>
        <dbReference type="Proteomes" id="UP001165941"/>
    </source>
</evidence>
<sequence length="369" mass="39508">MTKGITMATAKAVAAGNSCRQEDVIATANLSRRAIADMLRACKVDILVEAAYHPEVAPDVRLRALHYGRECANGYLELLDHVLLTLQKPSPELKQQLTGHSKRVAGSVTELIQAAEAMKGTEWVDPEDPTVIAENELLGAAAAIEAAAKKLEQLKPRAKPKEADESLNFEEQILEAAKSIAAATSALVKAASAAQRELVAQGKVGAIPANALDDGQWSQGLISAARMVAAATNNLCEAANAAVQGHASQEKLISSAKQVAASTAQLLVACKVKADQDSEAMKRLQAAGNAVKRASDNLVKAAQKAAAFEEQENETVVVKEKMVGGIAQIIAAQEEMLRKERELEEARKKLAQIRQQQYKFLPSELRDEH</sequence>
<dbReference type="SMART" id="SM00307">
    <property type="entry name" value="ILWEQ"/>
    <property type="match status" value="1"/>
</dbReference>
<protein>
    <submittedName>
        <fullName evidence="5">Tln1 protein</fullName>
    </submittedName>
</protein>
<keyword evidence="2" id="KW-0963">Cytoplasm</keyword>
<keyword evidence="3" id="KW-0175">Coiled coil</keyword>
<gene>
    <name evidence="5" type="ORF">BU61_6330</name>
</gene>
<dbReference type="SUPFAM" id="SSF109885">
    <property type="entry name" value="I/LWEQ domain"/>
    <property type="match status" value="1"/>
</dbReference>
<dbReference type="Gene3D" id="1.20.1410.10">
    <property type="entry name" value="I/LWEQ domain"/>
    <property type="match status" value="1"/>
</dbReference>
<dbReference type="Pfam" id="PF21896">
    <property type="entry name" value="Talin_IBS2B"/>
    <property type="match status" value="1"/>
</dbReference>
<dbReference type="InterPro" id="IPR035964">
    <property type="entry name" value="I/LWEQ_dom_sf"/>
</dbReference>
<evidence type="ECO:0000313" key="5">
    <source>
        <dbReference type="EMBL" id="NIG59055.1"/>
    </source>
</evidence>
<dbReference type="InterPro" id="IPR054082">
    <property type="entry name" value="Talin_IBS2B"/>
</dbReference>
<dbReference type="EMBL" id="PGGH01078322">
    <property type="protein sequence ID" value="NIG59055.1"/>
    <property type="molecule type" value="Genomic_DNA"/>
</dbReference>
<comment type="subcellular location">
    <subcellularLocation>
        <location evidence="1">Cytoplasm</location>
    </subcellularLocation>
</comment>
<evidence type="ECO:0000256" key="1">
    <source>
        <dbReference type="ARBA" id="ARBA00004496"/>
    </source>
</evidence>
<accession>A0ABX0S6Z6</accession>
<proteinExistence type="predicted"/>
<dbReference type="Pfam" id="PF01608">
    <property type="entry name" value="I_LWEQ"/>
    <property type="match status" value="1"/>
</dbReference>
<dbReference type="Gene3D" id="1.20.1420.10">
    <property type="entry name" value="Talin, central domain"/>
    <property type="match status" value="1"/>
</dbReference>
<evidence type="ECO:0000259" key="4">
    <source>
        <dbReference type="PROSITE" id="PS50945"/>
    </source>
</evidence>
<dbReference type="PANTHER" id="PTHR19981">
    <property type="entry name" value="TALIN"/>
    <property type="match status" value="1"/>
</dbReference>
<dbReference type="PROSITE" id="PS50945">
    <property type="entry name" value="I_LWEQ"/>
    <property type="match status" value="1"/>
</dbReference>
<evidence type="ECO:0000256" key="3">
    <source>
        <dbReference type="SAM" id="Coils"/>
    </source>
</evidence>
<name>A0ABX0S6Z6_PONBL</name>
<keyword evidence="6" id="KW-1185">Reference proteome</keyword>